<dbReference type="OrthoDB" id="10419700at2759"/>
<keyword evidence="3" id="KW-1185">Reference proteome</keyword>
<name>F4SCS2_MELLP</name>
<proteinExistence type="predicted"/>
<dbReference type="KEGG" id="mlr:MELLADRAFT_69912"/>
<dbReference type="VEuPathDB" id="FungiDB:MELLADRAFT_69912"/>
<dbReference type="EMBL" id="GL883219">
    <property type="protein sequence ID" value="EGF97554.1"/>
    <property type="molecule type" value="Genomic_DNA"/>
</dbReference>
<feature type="region of interest" description="Disordered" evidence="1">
    <location>
        <begin position="1"/>
        <end position="90"/>
    </location>
</feature>
<dbReference type="Proteomes" id="UP000001072">
    <property type="component" value="Unassembled WGS sequence"/>
</dbReference>
<gene>
    <name evidence="2" type="ORF">MELLADRAFT_69912</name>
</gene>
<evidence type="ECO:0000256" key="1">
    <source>
        <dbReference type="SAM" id="MobiDB-lite"/>
    </source>
</evidence>
<dbReference type="InParanoid" id="F4SCS2"/>
<feature type="region of interest" description="Disordered" evidence="1">
    <location>
        <begin position="380"/>
        <end position="467"/>
    </location>
</feature>
<dbReference type="HOGENOM" id="CLU_039647_0_0_1"/>
<feature type="compositionally biased region" description="Low complexity" evidence="1">
    <location>
        <begin position="452"/>
        <end position="461"/>
    </location>
</feature>
<dbReference type="AlphaFoldDB" id="F4SCS2"/>
<feature type="compositionally biased region" description="Basic and acidic residues" evidence="1">
    <location>
        <begin position="55"/>
        <end position="70"/>
    </location>
</feature>
<dbReference type="RefSeq" id="XP_007419181.1">
    <property type="nucleotide sequence ID" value="XM_007419119.1"/>
</dbReference>
<evidence type="ECO:0000313" key="3">
    <source>
        <dbReference type="Proteomes" id="UP000001072"/>
    </source>
</evidence>
<protein>
    <submittedName>
        <fullName evidence="2">Uncharacterized protein</fullName>
    </submittedName>
</protein>
<sequence>MSSRRKGNNKDNESGDIVNLLTKNQNSSHSSDQVNQVDSSQNLGNDTINQSDQNQGDHNRHLGTESRLEEQLNEGNSNNVIANKGKDQNDNVVKEENKDKSRGQEKNLVNPNYLAILGDKSPIEKHGITISINSDSKGDFEDGIDLTNKDAVFAKAMALSVKGDGLGAPKYLKVYKTLGKMSVQRPSTKRASSANPILSDKSKSVPDGAVFENGMWFFPGKTASHTKRSYTPYFDKNIDELRYPIPLTIFNKDWQNKAMTCHIKKKTKSSDGEKSDSSYTGLPYADEWLLDYGDWISEFSKFTEWAVAHKANVERVLGEMGWLTALKYNMRVRESAIVNRVEIGGLVAPPDFLAYNKLLAKECFGQSRMREELNFTKNPYVKGGEREGWDPATGKPPKKSTSVQHKDKPFNKWNNKQSDDNPVASGSFVTKEKKKFKSGYNGNNFDPDYQAKKAAAAAAKASGNSTK</sequence>
<dbReference type="GeneID" id="18931359"/>
<reference evidence="3" key="1">
    <citation type="journal article" date="2011" name="Proc. Natl. Acad. Sci. U.S.A.">
        <title>Obligate biotrophy features unraveled by the genomic analysis of rust fungi.</title>
        <authorList>
            <person name="Duplessis S."/>
            <person name="Cuomo C.A."/>
            <person name="Lin Y.-C."/>
            <person name="Aerts A."/>
            <person name="Tisserant E."/>
            <person name="Veneault-Fourrey C."/>
            <person name="Joly D.L."/>
            <person name="Hacquard S."/>
            <person name="Amselem J."/>
            <person name="Cantarel B.L."/>
            <person name="Chiu R."/>
            <person name="Coutinho P.M."/>
            <person name="Feau N."/>
            <person name="Field M."/>
            <person name="Frey P."/>
            <person name="Gelhaye E."/>
            <person name="Goldberg J."/>
            <person name="Grabherr M.G."/>
            <person name="Kodira C.D."/>
            <person name="Kohler A."/>
            <person name="Kuees U."/>
            <person name="Lindquist E.A."/>
            <person name="Lucas S.M."/>
            <person name="Mago R."/>
            <person name="Mauceli E."/>
            <person name="Morin E."/>
            <person name="Murat C."/>
            <person name="Pangilinan J.L."/>
            <person name="Park R."/>
            <person name="Pearson M."/>
            <person name="Quesneville H."/>
            <person name="Rouhier N."/>
            <person name="Sakthikumar S."/>
            <person name="Salamov A.A."/>
            <person name="Schmutz J."/>
            <person name="Selles B."/>
            <person name="Shapiro H."/>
            <person name="Tanguay P."/>
            <person name="Tuskan G.A."/>
            <person name="Henrissat B."/>
            <person name="Van de Peer Y."/>
            <person name="Rouze P."/>
            <person name="Ellis J.G."/>
            <person name="Dodds P.N."/>
            <person name="Schein J.E."/>
            <person name="Zhong S."/>
            <person name="Hamelin R.C."/>
            <person name="Grigoriev I.V."/>
            <person name="Szabo L.J."/>
            <person name="Martin F."/>
        </authorList>
    </citation>
    <scope>NUCLEOTIDE SEQUENCE [LARGE SCALE GENOMIC DNA]</scope>
    <source>
        <strain evidence="3">98AG31 / pathotype 3-4-7</strain>
    </source>
</reference>
<feature type="compositionally biased region" description="Low complexity" evidence="1">
    <location>
        <begin position="24"/>
        <end position="42"/>
    </location>
</feature>
<feature type="compositionally biased region" description="Polar residues" evidence="1">
    <location>
        <begin position="43"/>
        <end position="54"/>
    </location>
</feature>
<evidence type="ECO:0000313" key="2">
    <source>
        <dbReference type="EMBL" id="EGF97554.1"/>
    </source>
</evidence>
<accession>F4SCS2</accession>
<organism evidence="3">
    <name type="scientific">Melampsora larici-populina (strain 98AG31 / pathotype 3-4-7)</name>
    <name type="common">Poplar leaf rust fungus</name>
    <dbReference type="NCBI Taxonomy" id="747676"/>
    <lineage>
        <taxon>Eukaryota</taxon>
        <taxon>Fungi</taxon>
        <taxon>Dikarya</taxon>
        <taxon>Basidiomycota</taxon>
        <taxon>Pucciniomycotina</taxon>
        <taxon>Pucciniomycetes</taxon>
        <taxon>Pucciniales</taxon>
        <taxon>Melampsoraceae</taxon>
        <taxon>Melampsora</taxon>
    </lineage>
</organism>